<dbReference type="PANTHER" id="PTHR11909">
    <property type="entry name" value="CASEIN KINASE-RELATED"/>
    <property type="match status" value="1"/>
</dbReference>
<feature type="region of interest" description="Disordered" evidence="5">
    <location>
        <begin position="136"/>
        <end position="183"/>
    </location>
</feature>
<dbReference type="PROSITE" id="PS00107">
    <property type="entry name" value="PROTEIN_KINASE_ATP"/>
    <property type="match status" value="1"/>
</dbReference>
<dbReference type="InterPro" id="IPR050235">
    <property type="entry name" value="CK1_Ser-Thr_kinase"/>
</dbReference>
<comment type="caution">
    <text evidence="7">The sequence shown here is derived from an EMBL/GenBank/DDBJ whole genome shotgun (WGS) entry which is preliminary data.</text>
</comment>
<feature type="region of interest" description="Disordered" evidence="5">
    <location>
        <begin position="1"/>
        <end position="28"/>
    </location>
</feature>
<dbReference type="InterPro" id="IPR008271">
    <property type="entry name" value="Ser/Thr_kinase_AS"/>
</dbReference>
<evidence type="ECO:0000256" key="3">
    <source>
        <dbReference type="ARBA" id="ARBA00022840"/>
    </source>
</evidence>
<feature type="compositionally biased region" description="Polar residues" evidence="5">
    <location>
        <begin position="150"/>
        <end position="174"/>
    </location>
</feature>
<evidence type="ECO:0000313" key="7">
    <source>
        <dbReference type="EMBL" id="KAK4081891.1"/>
    </source>
</evidence>
<dbReference type="Gene3D" id="1.10.510.10">
    <property type="entry name" value="Transferase(Phosphotransferase) domain 1"/>
    <property type="match status" value="1"/>
</dbReference>
<evidence type="ECO:0000256" key="5">
    <source>
        <dbReference type="SAM" id="MobiDB-lite"/>
    </source>
</evidence>
<evidence type="ECO:0000256" key="1">
    <source>
        <dbReference type="ARBA" id="ARBA00012513"/>
    </source>
</evidence>
<feature type="region of interest" description="Disordered" evidence="5">
    <location>
        <begin position="47"/>
        <end position="74"/>
    </location>
</feature>
<dbReference type="Pfam" id="PF00069">
    <property type="entry name" value="Pkinase"/>
    <property type="match status" value="1"/>
</dbReference>
<reference evidence="7 8" key="1">
    <citation type="journal article" date="2024" name="Microbiol. Resour. Announc.">
        <title>Genome annotations for the ascomycete fungi Trichoderma harzianum, Trichoderma aggressivum, and Purpureocillium lilacinum.</title>
        <authorList>
            <person name="Beijen E.P.W."/>
            <person name="Ohm R.A."/>
        </authorList>
    </citation>
    <scope>NUCLEOTIDE SEQUENCE [LARGE SCALE GENOMIC DNA]</scope>
    <source>
        <strain evidence="7 8">CBS 150709</strain>
    </source>
</reference>
<feature type="compositionally biased region" description="Low complexity" evidence="5">
    <location>
        <begin position="52"/>
        <end position="64"/>
    </location>
</feature>
<evidence type="ECO:0000259" key="6">
    <source>
        <dbReference type="PROSITE" id="PS50011"/>
    </source>
</evidence>
<feature type="domain" description="Protein kinase" evidence="6">
    <location>
        <begin position="406"/>
        <end position="762"/>
    </location>
</feature>
<dbReference type="SUPFAM" id="SSF56112">
    <property type="entry name" value="Protein kinase-like (PK-like)"/>
    <property type="match status" value="1"/>
</dbReference>
<dbReference type="EMBL" id="JAWRVI010000070">
    <property type="protein sequence ID" value="KAK4081891.1"/>
    <property type="molecule type" value="Genomic_DNA"/>
</dbReference>
<evidence type="ECO:0000313" key="8">
    <source>
        <dbReference type="Proteomes" id="UP001287286"/>
    </source>
</evidence>
<dbReference type="InterPro" id="IPR011009">
    <property type="entry name" value="Kinase-like_dom_sf"/>
</dbReference>
<dbReference type="InterPro" id="IPR000719">
    <property type="entry name" value="Prot_kinase_dom"/>
</dbReference>
<feature type="compositionally biased region" description="Polar residues" evidence="5">
    <location>
        <begin position="16"/>
        <end position="28"/>
    </location>
</feature>
<sequence>MDSPPAAKAKKEQGKGFSSSVRQEAQISHTTGASLALSIELKRAAQVRQRPTSTCERSSNSSTSPGPGLPSIRTAYNRSSTNITFKSSLQLNTRVIGANAFLQVQSLLETAIFDVLRNEIPLTPCRPIHCYVRNGSKRRHTRPGADHLRSLQNSKRQKSTTPNGTTSREGSQAADNGRPPIESSCVVATDGQRHEMQECNEQALRIDNSVVVSRLVVRRSGFGHYNTWNPDNVVENETLEHKEICSAIGACIPFMKNVMSLLEETCQSTPERLESFIPEGPDEEGGNEQNSDRGRSTASVIRADHLRDKIEAHAVVTSPSPNHSETYGGSHSVRDALRDIATWRILHKLSEISHQVAYLSHRLNAKGVRARHDIVPKVAGYDCRGGGQPSDSFRHHGCARSLGAGLQTLSSRAKDTFGAVAKYSGEVAWHIIRTGAPGPSLDELITSLQNASELAESVSPSSPEMKTARASEFIRVAEQLWKQRTHGDMFHITIGSTEYILRHRLGWGSHGVVFEAETNDLNDKRVVAVKFEQLIKGFARLMNEHRVGALKDFHEHEILHRDIKPENILLPSQWSTTTGLCLVDFGLSAAYKDRTGKHIPYRLQPPMEGTPRYTPSGGAVQSRGDDLVMALHVGVSLANPLPWQGLKEPDRKLKMEMINRKKRETDVSALVDGLDPDISGAFEYGFQHAATLRFDQEPEYTELQREFDNVVRQTDSGHGQLDKGVEQLRWLSAALARDRMGPCPCCLEANMSCSLVKCMEKR</sequence>
<keyword evidence="8" id="KW-1185">Reference proteome</keyword>
<evidence type="ECO:0000256" key="4">
    <source>
        <dbReference type="PROSITE-ProRule" id="PRU10141"/>
    </source>
</evidence>
<keyword evidence="2 4" id="KW-0547">Nucleotide-binding</keyword>
<dbReference type="InterPro" id="IPR017441">
    <property type="entry name" value="Protein_kinase_ATP_BS"/>
</dbReference>
<organism evidence="7 8">
    <name type="scientific">Purpureocillium lilacinum</name>
    <name type="common">Paecilomyces lilacinus</name>
    <dbReference type="NCBI Taxonomy" id="33203"/>
    <lineage>
        <taxon>Eukaryota</taxon>
        <taxon>Fungi</taxon>
        <taxon>Dikarya</taxon>
        <taxon>Ascomycota</taxon>
        <taxon>Pezizomycotina</taxon>
        <taxon>Sordariomycetes</taxon>
        <taxon>Hypocreomycetidae</taxon>
        <taxon>Hypocreales</taxon>
        <taxon>Ophiocordycipitaceae</taxon>
        <taxon>Purpureocillium</taxon>
    </lineage>
</organism>
<proteinExistence type="predicted"/>
<dbReference type="PROSITE" id="PS00108">
    <property type="entry name" value="PROTEIN_KINASE_ST"/>
    <property type="match status" value="1"/>
</dbReference>
<gene>
    <name evidence="7" type="ORF">Purlil1_11483</name>
</gene>
<dbReference type="EC" id="2.7.11.1" evidence="1"/>
<dbReference type="SMART" id="SM00220">
    <property type="entry name" value="S_TKc"/>
    <property type="match status" value="1"/>
</dbReference>
<evidence type="ECO:0000256" key="2">
    <source>
        <dbReference type="ARBA" id="ARBA00022741"/>
    </source>
</evidence>
<dbReference type="Proteomes" id="UP001287286">
    <property type="component" value="Unassembled WGS sequence"/>
</dbReference>
<feature type="region of interest" description="Disordered" evidence="5">
    <location>
        <begin position="600"/>
        <end position="619"/>
    </location>
</feature>
<dbReference type="PROSITE" id="PS50011">
    <property type="entry name" value="PROTEIN_KINASE_DOM"/>
    <property type="match status" value="1"/>
</dbReference>
<feature type="region of interest" description="Disordered" evidence="5">
    <location>
        <begin position="274"/>
        <end position="297"/>
    </location>
</feature>
<accession>A0ABR0BJH0</accession>
<protein>
    <recommendedName>
        <fullName evidence="1">non-specific serine/threonine protein kinase</fullName>
        <ecNumber evidence="1">2.7.11.1</ecNumber>
    </recommendedName>
</protein>
<feature type="binding site" evidence="4">
    <location>
        <position position="530"/>
    </location>
    <ligand>
        <name>ATP</name>
        <dbReference type="ChEBI" id="CHEBI:30616"/>
    </ligand>
</feature>
<keyword evidence="3 4" id="KW-0067">ATP-binding</keyword>
<name>A0ABR0BJH0_PURLI</name>